<dbReference type="SUPFAM" id="SSF160246">
    <property type="entry name" value="EspE N-terminal domain-like"/>
    <property type="match status" value="1"/>
</dbReference>
<dbReference type="Gene3D" id="3.40.50.300">
    <property type="entry name" value="P-loop containing nucleotide triphosphate hydrolases"/>
    <property type="match status" value="1"/>
</dbReference>
<evidence type="ECO:0000313" key="3">
    <source>
        <dbReference type="Proteomes" id="UP000028411"/>
    </source>
</evidence>
<dbReference type="SUPFAM" id="SSF52540">
    <property type="entry name" value="P-loop containing nucleoside triphosphate hydrolases"/>
    <property type="match status" value="1"/>
</dbReference>
<dbReference type="Proteomes" id="UP000028411">
    <property type="component" value="Unassembled WGS sequence"/>
</dbReference>
<dbReference type="EMBL" id="JFHR01000001">
    <property type="protein sequence ID" value="KEQ55475.1"/>
    <property type="molecule type" value="Genomic_DNA"/>
</dbReference>
<reference evidence="2 3" key="1">
    <citation type="submission" date="2014-02" db="EMBL/GenBank/DDBJ databases">
        <title>Whole genome sequence of Sphingobium chlorophenolicum NBRC 16172.</title>
        <authorList>
            <person name="Gan H.M."/>
            <person name="Gan H.Y."/>
            <person name="Chew T.H."/>
            <person name="Savka M.A."/>
        </authorList>
    </citation>
    <scope>NUCLEOTIDE SEQUENCE [LARGE SCALE GENOMIC DNA]</scope>
    <source>
        <strain evidence="2 3">NBRC 16172</strain>
    </source>
</reference>
<accession>A0A081RJV2</accession>
<evidence type="ECO:0000313" key="2">
    <source>
        <dbReference type="EMBL" id="KEQ55475.1"/>
    </source>
</evidence>
<sequence length="306" mass="31825">MRLRSTAGAPPQLTSSGGIGGGASTLRPRARDSHNFARLAVEHGFLAEADVHKVEAHARSQGLALHDAAVDLGLLNPEDAGILAALQGGFALLPEGDQRVDPLVVAAFDPANAYAAKVRTIRSKMRAVAKDGDPASLRLAVLAIEAGDEAAIMAANLAVVLAQMDGQTMLVDVDMGRPSLDRLFRIANKAGLAEQLMGSAALLPAARTAVEGLWLMTAGRASGSAASLITRGPLAETANGWGLRDTSMLFYLAERKGDQTPYGSILAGFDAVVIVARRGDTAIADMRRVIDDLDRHGVPIAGTVIA</sequence>
<dbReference type="InterPro" id="IPR037257">
    <property type="entry name" value="T2SS_E_N_sf"/>
</dbReference>
<dbReference type="OrthoDB" id="7463259at2"/>
<comment type="caution">
    <text evidence="2">The sequence shown here is derived from an EMBL/GenBank/DDBJ whole genome shotgun (WGS) entry which is preliminary data.</text>
</comment>
<gene>
    <name evidence="2" type="ORF">BV95_00113</name>
</gene>
<protein>
    <submittedName>
        <fullName evidence="2">Putative capsular polysaccharide biosynthesis protein</fullName>
    </submittedName>
</protein>
<dbReference type="PATRIC" id="fig|46429.4.peg.114"/>
<name>A0A081RJV2_SPHCR</name>
<feature type="region of interest" description="Disordered" evidence="1">
    <location>
        <begin position="1"/>
        <end position="27"/>
    </location>
</feature>
<dbReference type="InterPro" id="IPR027417">
    <property type="entry name" value="P-loop_NTPase"/>
</dbReference>
<dbReference type="AlphaFoldDB" id="A0A081RJV2"/>
<organism evidence="2 3">
    <name type="scientific">Sphingobium chlorophenolicum</name>
    <dbReference type="NCBI Taxonomy" id="46429"/>
    <lineage>
        <taxon>Bacteria</taxon>
        <taxon>Pseudomonadati</taxon>
        <taxon>Pseudomonadota</taxon>
        <taxon>Alphaproteobacteria</taxon>
        <taxon>Sphingomonadales</taxon>
        <taxon>Sphingomonadaceae</taxon>
        <taxon>Sphingobium</taxon>
    </lineage>
</organism>
<evidence type="ECO:0000256" key="1">
    <source>
        <dbReference type="SAM" id="MobiDB-lite"/>
    </source>
</evidence>
<dbReference type="RefSeq" id="WP_037446339.1">
    <property type="nucleotide sequence ID" value="NZ_JFHR01000001.1"/>
</dbReference>
<dbReference type="eggNOG" id="COG0489">
    <property type="taxonomic scope" value="Bacteria"/>
</dbReference>
<proteinExistence type="predicted"/>